<dbReference type="Gene3D" id="1.10.10.10">
    <property type="entry name" value="Winged helix-like DNA-binding domain superfamily/Winged helix DNA-binding domain"/>
    <property type="match status" value="1"/>
</dbReference>
<keyword evidence="2" id="KW-0678">Repressor</keyword>
<dbReference type="InterPro" id="IPR002481">
    <property type="entry name" value="FUR"/>
</dbReference>
<dbReference type="CDD" id="cd07153">
    <property type="entry name" value="Fur_like"/>
    <property type="match status" value="1"/>
</dbReference>
<gene>
    <name evidence="7" type="ORF">J2S00_002824</name>
</gene>
<accession>A0ABU0CUD6</accession>
<dbReference type="InterPro" id="IPR043135">
    <property type="entry name" value="Fur_C"/>
</dbReference>
<evidence type="ECO:0000256" key="3">
    <source>
        <dbReference type="ARBA" id="ARBA00022833"/>
    </source>
</evidence>
<organism evidence="7 8">
    <name type="scientific">Caldalkalibacillus uzonensis</name>
    <dbReference type="NCBI Taxonomy" id="353224"/>
    <lineage>
        <taxon>Bacteria</taxon>
        <taxon>Bacillati</taxon>
        <taxon>Bacillota</taxon>
        <taxon>Bacilli</taxon>
        <taxon>Bacillales</taxon>
        <taxon>Bacillaceae</taxon>
        <taxon>Caldalkalibacillus</taxon>
    </lineage>
</organism>
<reference evidence="7 8" key="1">
    <citation type="submission" date="2023-07" db="EMBL/GenBank/DDBJ databases">
        <title>Genomic Encyclopedia of Type Strains, Phase IV (KMG-IV): sequencing the most valuable type-strain genomes for metagenomic binning, comparative biology and taxonomic classification.</title>
        <authorList>
            <person name="Goeker M."/>
        </authorList>
    </citation>
    <scope>NUCLEOTIDE SEQUENCE [LARGE SCALE GENOMIC DNA]</scope>
    <source>
        <strain evidence="7 8">DSM 17740</strain>
    </source>
</reference>
<protein>
    <submittedName>
        <fullName evidence="7">Fur family peroxide stress response transcriptional regulator</fullName>
    </submittedName>
</protein>
<dbReference type="EMBL" id="JAUSUQ010000011">
    <property type="protein sequence ID" value="MDQ0340029.1"/>
    <property type="molecule type" value="Genomic_DNA"/>
</dbReference>
<keyword evidence="6" id="KW-0804">Transcription</keyword>
<dbReference type="RefSeq" id="WP_307340949.1">
    <property type="nucleotide sequence ID" value="NZ_JAUSUQ010000011.1"/>
</dbReference>
<name>A0ABU0CUD6_9BACI</name>
<sequence>MAESKQLTIALDKLKKKGVRMTPQRHAILSYLINTMSHPTADEIYQALASQFPNMSVATVYNNLRLFKEAGLVQELTYGDASSRFDANVEEHYHVICRECGKIVDFHYPSLYDVERVASEKTGFDVEFHRMEVYGLCAKCKDKATHKQKLLKQVN</sequence>
<comment type="caution">
    <text evidence="7">The sequence shown here is derived from an EMBL/GenBank/DDBJ whole genome shotgun (WGS) entry which is preliminary data.</text>
</comment>
<dbReference type="SUPFAM" id="SSF46785">
    <property type="entry name" value="Winged helix' DNA-binding domain"/>
    <property type="match status" value="1"/>
</dbReference>
<keyword evidence="4" id="KW-0805">Transcription regulation</keyword>
<evidence type="ECO:0000313" key="8">
    <source>
        <dbReference type="Proteomes" id="UP001232445"/>
    </source>
</evidence>
<comment type="similarity">
    <text evidence="1">Belongs to the Fur family.</text>
</comment>
<dbReference type="InterPro" id="IPR036390">
    <property type="entry name" value="WH_DNA-bd_sf"/>
</dbReference>
<keyword evidence="8" id="KW-1185">Reference proteome</keyword>
<evidence type="ECO:0000256" key="6">
    <source>
        <dbReference type="ARBA" id="ARBA00023163"/>
    </source>
</evidence>
<keyword evidence="5" id="KW-0238">DNA-binding</keyword>
<dbReference type="PANTHER" id="PTHR33202">
    <property type="entry name" value="ZINC UPTAKE REGULATION PROTEIN"/>
    <property type="match status" value="1"/>
</dbReference>
<dbReference type="InterPro" id="IPR036388">
    <property type="entry name" value="WH-like_DNA-bd_sf"/>
</dbReference>
<dbReference type="Gene3D" id="3.30.1490.190">
    <property type="match status" value="1"/>
</dbReference>
<evidence type="ECO:0000313" key="7">
    <source>
        <dbReference type="EMBL" id="MDQ0340029.1"/>
    </source>
</evidence>
<dbReference type="Proteomes" id="UP001232445">
    <property type="component" value="Unassembled WGS sequence"/>
</dbReference>
<keyword evidence="3" id="KW-0862">Zinc</keyword>
<evidence type="ECO:0000256" key="4">
    <source>
        <dbReference type="ARBA" id="ARBA00023015"/>
    </source>
</evidence>
<evidence type="ECO:0000256" key="2">
    <source>
        <dbReference type="ARBA" id="ARBA00022491"/>
    </source>
</evidence>
<evidence type="ECO:0000256" key="1">
    <source>
        <dbReference type="ARBA" id="ARBA00007957"/>
    </source>
</evidence>
<dbReference type="Pfam" id="PF01475">
    <property type="entry name" value="FUR"/>
    <property type="match status" value="1"/>
</dbReference>
<evidence type="ECO:0000256" key="5">
    <source>
        <dbReference type="ARBA" id="ARBA00023125"/>
    </source>
</evidence>
<dbReference type="PANTHER" id="PTHR33202:SF8">
    <property type="entry name" value="PEROXIDE-RESPONSIVE REPRESSOR PERR"/>
    <property type="match status" value="1"/>
</dbReference>
<proteinExistence type="inferred from homology"/>